<evidence type="ECO:0000256" key="1">
    <source>
        <dbReference type="SAM" id="MobiDB-lite"/>
    </source>
</evidence>
<evidence type="ECO:0000313" key="3">
    <source>
        <dbReference type="Proteomes" id="UP001331761"/>
    </source>
</evidence>
<proteinExistence type="predicted"/>
<dbReference type="EMBL" id="WIXE01009497">
    <property type="protein sequence ID" value="KAK5978385.1"/>
    <property type="molecule type" value="Genomic_DNA"/>
</dbReference>
<protein>
    <submittedName>
        <fullName evidence="2">Uncharacterized protein</fullName>
    </submittedName>
</protein>
<dbReference type="Proteomes" id="UP001331761">
    <property type="component" value="Unassembled WGS sequence"/>
</dbReference>
<sequence>MEGQSVMKRSQKNRQEKLVSPTYEATSTGSAHVQVSALSSRWDHTTIKAIRLKHINLLK</sequence>
<feature type="region of interest" description="Disordered" evidence="1">
    <location>
        <begin position="1"/>
        <end position="31"/>
    </location>
</feature>
<gene>
    <name evidence="2" type="ORF">GCK32_018826</name>
</gene>
<name>A0AAN8FWE5_TRICO</name>
<evidence type="ECO:0000313" key="2">
    <source>
        <dbReference type="EMBL" id="KAK5978385.1"/>
    </source>
</evidence>
<dbReference type="AlphaFoldDB" id="A0AAN8FWE5"/>
<keyword evidence="3" id="KW-1185">Reference proteome</keyword>
<organism evidence="2 3">
    <name type="scientific">Trichostrongylus colubriformis</name>
    <name type="common">Black scour worm</name>
    <dbReference type="NCBI Taxonomy" id="6319"/>
    <lineage>
        <taxon>Eukaryota</taxon>
        <taxon>Metazoa</taxon>
        <taxon>Ecdysozoa</taxon>
        <taxon>Nematoda</taxon>
        <taxon>Chromadorea</taxon>
        <taxon>Rhabditida</taxon>
        <taxon>Rhabditina</taxon>
        <taxon>Rhabditomorpha</taxon>
        <taxon>Strongyloidea</taxon>
        <taxon>Trichostrongylidae</taxon>
        <taxon>Trichostrongylus</taxon>
    </lineage>
</organism>
<reference evidence="2 3" key="1">
    <citation type="submission" date="2019-10" db="EMBL/GenBank/DDBJ databases">
        <title>Assembly and Annotation for the nematode Trichostrongylus colubriformis.</title>
        <authorList>
            <person name="Martin J."/>
        </authorList>
    </citation>
    <scope>NUCLEOTIDE SEQUENCE [LARGE SCALE GENOMIC DNA]</scope>
    <source>
        <strain evidence="2">G859</strain>
        <tissue evidence="2">Whole worm</tissue>
    </source>
</reference>
<accession>A0AAN8FWE5</accession>
<comment type="caution">
    <text evidence="2">The sequence shown here is derived from an EMBL/GenBank/DDBJ whole genome shotgun (WGS) entry which is preliminary data.</text>
</comment>